<dbReference type="EMBL" id="NKCK01000368">
    <property type="protein sequence ID" value="RSL83752.1"/>
    <property type="molecule type" value="Genomic_DNA"/>
</dbReference>
<proteinExistence type="predicted"/>
<dbReference type="AlphaFoldDB" id="A0A428S1Q4"/>
<keyword evidence="3" id="KW-1185">Reference proteome</keyword>
<evidence type="ECO:0000256" key="1">
    <source>
        <dbReference type="SAM" id="MobiDB-lite"/>
    </source>
</evidence>
<accession>A0A428S1Q4</accession>
<evidence type="ECO:0000313" key="3">
    <source>
        <dbReference type="Proteomes" id="UP000287144"/>
    </source>
</evidence>
<dbReference type="Proteomes" id="UP000287144">
    <property type="component" value="Unassembled WGS sequence"/>
</dbReference>
<gene>
    <name evidence="2" type="ORF">CEP52_016627</name>
</gene>
<sequence>MVDKLKKIFKPKEIKYTEKRGQIVVTIPRKLQDEQKALDEVGAGKGHEKSKPEEEGESSTPNAGGNPKPAPSPAPPKGKAPPGGNK</sequence>
<comment type="caution">
    <text evidence="2">The sequence shown here is derived from an EMBL/GenBank/DDBJ whole genome shotgun (WGS) entry which is preliminary data.</text>
</comment>
<feature type="compositionally biased region" description="Low complexity" evidence="1">
    <location>
        <begin position="58"/>
        <end position="67"/>
    </location>
</feature>
<evidence type="ECO:0000313" key="2">
    <source>
        <dbReference type="EMBL" id="RSL83752.1"/>
    </source>
</evidence>
<feature type="compositionally biased region" description="Pro residues" evidence="1">
    <location>
        <begin position="68"/>
        <end position="79"/>
    </location>
</feature>
<name>A0A428S1Q4_9HYPO</name>
<reference evidence="2 3" key="1">
    <citation type="submission" date="2017-06" db="EMBL/GenBank/DDBJ databases">
        <title>Comparative genomic analysis of Ambrosia Fusariam Clade fungi.</title>
        <authorList>
            <person name="Stajich J.E."/>
            <person name="Carrillo J."/>
            <person name="Kijimoto T."/>
            <person name="Eskalen A."/>
            <person name="O'Donnell K."/>
            <person name="Kasson M."/>
        </authorList>
    </citation>
    <scope>NUCLEOTIDE SEQUENCE [LARGE SCALE GENOMIC DNA]</scope>
    <source>
        <strain evidence="2 3">NRRL62579</strain>
    </source>
</reference>
<feature type="region of interest" description="Disordered" evidence="1">
    <location>
        <begin position="32"/>
        <end position="86"/>
    </location>
</feature>
<organism evidence="2 3">
    <name type="scientific">Fusarium oligoseptatum</name>
    <dbReference type="NCBI Taxonomy" id="2604345"/>
    <lineage>
        <taxon>Eukaryota</taxon>
        <taxon>Fungi</taxon>
        <taxon>Dikarya</taxon>
        <taxon>Ascomycota</taxon>
        <taxon>Pezizomycotina</taxon>
        <taxon>Sordariomycetes</taxon>
        <taxon>Hypocreomycetidae</taxon>
        <taxon>Hypocreales</taxon>
        <taxon>Nectriaceae</taxon>
        <taxon>Fusarium</taxon>
        <taxon>Fusarium solani species complex</taxon>
    </lineage>
</organism>
<protein>
    <submittedName>
        <fullName evidence="2">Uncharacterized protein</fullName>
    </submittedName>
</protein>